<sequence length="621" mass="68757">IAATERAGKGEAWLRAELERLARALSDASRDKVQAAEYGLAVLEEQQALQQRYEDLERAGDALRRENDALKEVAVSLFHQSFSILHPVGESREEQLLAESATQEELLAGRIAGLGGELRRARAALVSVTIGSERLHRVWQRLEEMELQRSQLRDELKEWKARETRLALDVSELEEENISLQKQVSMLRQNQVEYETLKLDTRRLAEETEVLQAQLEEAERLEKISARQLAEALEAVAAEREQKNSLRADLSRYVAMHEASLGSQHTALMLTELSPLGVHATTVERPGCEEVKPINGYLEGSMEVEDETLDGDIIDALLSKLEGAEDELTSTRATLSDKQQILNKLIEQLKPLGFLLASKWCSAVGSAIRSDGDGLALSVDGEEVPQAHVKALVAAVFELRALGKGEGKECSVQAGDIWEQEKEEEPSEDAVEQLAQLKDDNEKQRKVIERLEDDLKKSQEATSGSQEALATAREQLVGFTEELAALSRHLCMNDIDAPNLENHSDAIPRPVLACTDASLPASVVDLRAEPLGVSALMTIVREQMRHLKEATERAAAVAAAAKRHSEVTGRSDEIAEREREGLAEEVLKLRSLLSTKREQIATLRTVLKANKQVLISKIAFS</sequence>
<dbReference type="Proteomes" id="UP000694388">
    <property type="component" value="Unplaced"/>
</dbReference>
<evidence type="ECO:0000313" key="4">
    <source>
        <dbReference type="Ensembl" id="ENSEBUP00000021730.1"/>
    </source>
</evidence>
<reference evidence="4" key="1">
    <citation type="submission" date="2025-08" db="UniProtKB">
        <authorList>
            <consortium name="Ensembl"/>
        </authorList>
    </citation>
    <scope>IDENTIFICATION</scope>
</reference>
<dbReference type="AlphaFoldDB" id="A0A8C4QXJ9"/>
<reference evidence="4" key="2">
    <citation type="submission" date="2025-09" db="UniProtKB">
        <authorList>
            <consortium name="Ensembl"/>
        </authorList>
    </citation>
    <scope>IDENTIFICATION</scope>
</reference>
<feature type="coiled-coil region" evidence="3">
    <location>
        <begin position="46"/>
        <end position="73"/>
    </location>
</feature>
<protein>
    <submittedName>
        <fullName evidence="4">Uncharacterized protein</fullName>
    </submittedName>
</protein>
<dbReference type="PANTHER" id="PTHR31233:SF12">
    <property type="entry name" value="BICAUDAL D HOMOLOG 2-LIKE"/>
    <property type="match status" value="1"/>
</dbReference>
<dbReference type="Pfam" id="PF09730">
    <property type="entry name" value="BicD"/>
    <property type="match status" value="3"/>
</dbReference>
<evidence type="ECO:0000313" key="5">
    <source>
        <dbReference type="Proteomes" id="UP000694388"/>
    </source>
</evidence>
<keyword evidence="5" id="KW-1185">Reference proteome</keyword>
<feature type="coiled-coil region" evidence="3">
    <location>
        <begin position="427"/>
        <end position="468"/>
    </location>
</feature>
<keyword evidence="2 3" id="KW-0175">Coiled coil</keyword>
<dbReference type="Ensembl" id="ENSEBUT00000022306.1">
    <property type="protein sequence ID" value="ENSEBUP00000021730.1"/>
    <property type="gene ID" value="ENSEBUG00000013407.1"/>
</dbReference>
<proteinExistence type="inferred from homology"/>
<dbReference type="GO" id="GO:0072393">
    <property type="term" value="P:microtubule anchoring at microtubule organizing center"/>
    <property type="evidence" value="ECO:0007669"/>
    <property type="project" value="TreeGrafter"/>
</dbReference>
<evidence type="ECO:0000256" key="1">
    <source>
        <dbReference type="ARBA" id="ARBA00010061"/>
    </source>
</evidence>
<evidence type="ECO:0000256" key="2">
    <source>
        <dbReference type="ARBA" id="ARBA00023054"/>
    </source>
</evidence>
<dbReference type="PANTHER" id="PTHR31233">
    <property type="entry name" value="BICAUDAL D FAMILY MEMBER"/>
    <property type="match status" value="1"/>
</dbReference>
<evidence type="ECO:0000256" key="3">
    <source>
        <dbReference type="SAM" id="Coils"/>
    </source>
</evidence>
<dbReference type="InterPro" id="IPR018477">
    <property type="entry name" value="BICD"/>
</dbReference>
<feature type="coiled-coil region" evidence="3">
    <location>
        <begin position="142"/>
        <end position="249"/>
    </location>
</feature>
<name>A0A8C4QXJ9_EPTBU</name>
<accession>A0A8C4QXJ9</accession>
<dbReference type="GO" id="GO:0034452">
    <property type="term" value="F:dynactin binding"/>
    <property type="evidence" value="ECO:0007669"/>
    <property type="project" value="TreeGrafter"/>
</dbReference>
<dbReference type="GO" id="GO:0070840">
    <property type="term" value="F:dynein complex binding"/>
    <property type="evidence" value="ECO:0007669"/>
    <property type="project" value="InterPro"/>
</dbReference>
<dbReference type="GO" id="GO:0008093">
    <property type="term" value="F:cytoskeletal anchor activity"/>
    <property type="evidence" value="ECO:0007669"/>
    <property type="project" value="InterPro"/>
</dbReference>
<dbReference type="GeneTree" id="ENSGT00940000154471"/>
<dbReference type="GO" id="GO:0070507">
    <property type="term" value="P:regulation of microtubule cytoskeleton organization"/>
    <property type="evidence" value="ECO:0007669"/>
    <property type="project" value="TreeGrafter"/>
</dbReference>
<comment type="similarity">
    <text evidence="1">Belongs to the BicD family.</text>
</comment>
<dbReference type="GO" id="GO:0005794">
    <property type="term" value="C:Golgi apparatus"/>
    <property type="evidence" value="ECO:0007669"/>
    <property type="project" value="TreeGrafter"/>
</dbReference>
<dbReference type="GO" id="GO:0005829">
    <property type="term" value="C:cytosol"/>
    <property type="evidence" value="ECO:0007669"/>
    <property type="project" value="TreeGrafter"/>
</dbReference>
<organism evidence="4 5">
    <name type="scientific">Eptatretus burgeri</name>
    <name type="common">Inshore hagfish</name>
    <dbReference type="NCBI Taxonomy" id="7764"/>
    <lineage>
        <taxon>Eukaryota</taxon>
        <taxon>Metazoa</taxon>
        <taxon>Chordata</taxon>
        <taxon>Craniata</taxon>
        <taxon>Vertebrata</taxon>
        <taxon>Cyclostomata</taxon>
        <taxon>Myxini</taxon>
        <taxon>Myxiniformes</taxon>
        <taxon>Myxinidae</taxon>
        <taxon>Eptatretinae</taxon>
        <taxon>Eptatretus</taxon>
    </lineage>
</organism>